<evidence type="ECO:0000256" key="4">
    <source>
        <dbReference type="ARBA" id="ARBA00022692"/>
    </source>
</evidence>
<dbReference type="GO" id="GO:0035336">
    <property type="term" value="P:long-chain fatty-acyl-CoA metabolic process"/>
    <property type="evidence" value="ECO:0007669"/>
    <property type="project" value="TreeGrafter"/>
</dbReference>
<dbReference type="FunFam" id="3.40.50.720:FF:000143">
    <property type="entry name" value="Fatty acyl-CoA reductase"/>
    <property type="match status" value="1"/>
</dbReference>
<comment type="catalytic activity">
    <reaction evidence="10 11">
        <text>a long-chain fatty acyl-CoA + 2 NADPH + 2 H(+) = a long-chain primary fatty alcohol + 2 NADP(+) + CoA</text>
        <dbReference type="Rhea" id="RHEA:52716"/>
        <dbReference type="ChEBI" id="CHEBI:15378"/>
        <dbReference type="ChEBI" id="CHEBI:57287"/>
        <dbReference type="ChEBI" id="CHEBI:57783"/>
        <dbReference type="ChEBI" id="CHEBI:58349"/>
        <dbReference type="ChEBI" id="CHEBI:77396"/>
        <dbReference type="ChEBI" id="CHEBI:83139"/>
        <dbReference type="EC" id="1.2.1.84"/>
    </reaction>
</comment>
<keyword evidence="8 11" id="KW-0443">Lipid metabolism</keyword>
<evidence type="ECO:0000313" key="15">
    <source>
        <dbReference type="RefSeq" id="XP_017035510.1"/>
    </source>
</evidence>
<dbReference type="CDD" id="cd05236">
    <property type="entry name" value="FAR-N_SDR_e"/>
    <property type="match status" value="1"/>
</dbReference>
<dbReference type="GO" id="GO:0080019">
    <property type="term" value="F:alcohol-forming very long-chain fatty acyl-CoA reductase activity"/>
    <property type="evidence" value="ECO:0007669"/>
    <property type="project" value="InterPro"/>
</dbReference>
<dbReference type="GO" id="GO:0102965">
    <property type="term" value="F:alcohol-forming long-chain fatty acyl-CoA reductase activity"/>
    <property type="evidence" value="ECO:0007669"/>
    <property type="project" value="UniProtKB-EC"/>
</dbReference>
<protein>
    <recommendedName>
        <fullName evidence="11">Fatty acyl-CoA reductase</fullName>
        <ecNumber evidence="11">1.2.1.84</ecNumber>
    </recommendedName>
</protein>
<feature type="transmembrane region" description="Helical" evidence="11">
    <location>
        <begin position="468"/>
        <end position="489"/>
    </location>
</feature>
<dbReference type="Gene3D" id="3.40.50.720">
    <property type="entry name" value="NAD(P)-binding Rossmann-like Domain"/>
    <property type="match status" value="1"/>
</dbReference>
<reference evidence="15" key="1">
    <citation type="submission" date="2025-08" db="UniProtKB">
        <authorList>
            <consortium name="RefSeq"/>
        </authorList>
    </citation>
    <scope>IDENTIFICATION</scope>
    <source>
        <strain evidence="15">14028-0561.14</strain>
        <tissue evidence="15">Whole fly</tissue>
    </source>
</reference>
<keyword evidence="5 11" id="KW-0521">NADP</keyword>
<sequence>MDTGIQEFFRNKTVFLTGGSGFLGKVVIEKLLRTTEVKRIYSLFRPKRGVSIGERVSVWEKDSIFEVLLKTKPDALQRVCPIAGDCQQPDLGLCELDKGLLVSEVQVVIHGAATVRFDEAMHLSLAINVRATRLMLQLAKRMTQLVSFVHVSTAYSNSVATDIDERFYPEHLRDGSDKILALGELLSAETIDNMTSALVGSFPNTYTYTKALAEDVIRREAGNLCIFRPSIIMPVCKEPEVGWTEGLNGPQALIFGIARGVVRVLTFDSNSKFNLVPVDYCANVILACAWTTGTNIGHAEKPPIYTFGSTRKNQLCLKNFLELGFSFINRNPLNNVLWYPFLIRFPPLLFPFAAFFFHTLPGYFLDALLRLNGRKPILGKVYSKIHKNIALLGPFMRTTFNFGMSNTQGLLETLSKKDRFMYDFDMDRLDWDHYFQGAFSGMRKHIANEPITEESIASGLKLHRRFKVLHYGLTILLLSLILYGLWMLAKFVF</sequence>
<evidence type="ECO:0000259" key="12">
    <source>
        <dbReference type="Pfam" id="PF03015"/>
    </source>
</evidence>
<evidence type="ECO:0000256" key="6">
    <source>
        <dbReference type="ARBA" id="ARBA00022989"/>
    </source>
</evidence>
<accession>A0A6P4J3P5</accession>
<dbReference type="EC" id="1.2.1.84" evidence="11"/>
<evidence type="ECO:0000259" key="13">
    <source>
        <dbReference type="Pfam" id="PF07993"/>
    </source>
</evidence>
<dbReference type="GO" id="GO:0005777">
    <property type="term" value="C:peroxisome"/>
    <property type="evidence" value="ECO:0007669"/>
    <property type="project" value="TreeGrafter"/>
</dbReference>
<dbReference type="Pfam" id="PF07993">
    <property type="entry name" value="NAD_binding_4"/>
    <property type="match status" value="1"/>
</dbReference>
<organism evidence="14 15">
    <name type="scientific">Drosophila kikkawai</name>
    <name type="common">Fruit fly</name>
    <dbReference type="NCBI Taxonomy" id="30033"/>
    <lineage>
        <taxon>Eukaryota</taxon>
        <taxon>Metazoa</taxon>
        <taxon>Ecdysozoa</taxon>
        <taxon>Arthropoda</taxon>
        <taxon>Hexapoda</taxon>
        <taxon>Insecta</taxon>
        <taxon>Pterygota</taxon>
        <taxon>Neoptera</taxon>
        <taxon>Endopterygota</taxon>
        <taxon>Diptera</taxon>
        <taxon>Brachycera</taxon>
        <taxon>Muscomorpha</taxon>
        <taxon>Ephydroidea</taxon>
        <taxon>Drosophilidae</taxon>
        <taxon>Drosophila</taxon>
        <taxon>Sophophora</taxon>
    </lineage>
</organism>
<dbReference type="PANTHER" id="PTHR11011">
    <property type="entry name" value="MALE STERILITY PROTEIN 2-RELATED"/>
    <property type="match status" value="1"/>
</dbReference>
<evidence type="ECO:0000256" key="11">
    <source>
        <dbReference type="RuleBase" id="RU363097"/>
    </source>
</evidence>
<evidence type="ECO:0000256" key="1">
    <source>
        <dbReference type="ARBA" id="ARBA00004141"/>
    </source>
</evidence>
<dbReference type="OMA" id="LLFTIWQ"/>
<dbReference type="SUPFAM" id="SSF51735">
    <property type="entry name" value="NAD(P)-binding Rossmann-fold domains"/>
    <property type="match status" value="1"/>
</dbReference>
<comment type="subcellular location">
    <subcellularLocation>
        <location evidence="1">Membrane</location>
        <topology evidence="1">Multi-pass membrane protein</topology>
    </subcellularLocation>
</comment>
<feature type="domain" description="Fatty acyl-CoA reductase C-terminal" evidence="12">
    <location>
        <begin position="357"/>
        <end position="449"/>
    </location>
</feature>
<dbReference type="CDD" id="cd09071">
    <property type="entry name" value="FAR_C"/>
    <property type="match status" value="1"/>
</dbReference>
<dbReference type="GO" id="GO:0016020">
    <property type="term" value="C:membrane"/>
    <property type="evidence" value="ECO:0007669"/>
    <property type="project" value="UniProtKB-SubCell"/>
</dbReference>
<keyword evidence="4 11" id="KW-0812">Transmembrane</keyword>
<keyword evidence="14" id="KW-1185">Reference proteome</keyword>
<dbReference type="OrthoDB" id="429813at2759"/>
<keyword evidence="9 11" id="KW-0472">Membrane</keyword>
<evidence type="ECO:0000256" key="10">
    <source>
        <dbReference type="ARBA" id="ARBA00052530"/>
    </source>
</evidence>
<dbReference type="Proteomes" id="UP001652661">
    <property type="component" value="Chromosome 3R"/>
</dbReference>
<keyword evidence="7 11" id="KW-0560">Oxidoreductase</keyword>
<evidence type="ECO:0000256" key="2">
    <source>
        <dbReference type="ARBA" id="ARBA00005928"/>
    </source>
</evidence>
<evidence type="ECO:0000256" key="5">
    <source>
        <dbReference type="ARBA" id="ARBA00022857"/>
    </source>
</evidence>
<evidence type="ECO:0000256" key="7">
    <source>
        <dbReference type="ARBA" id="ARBA00023002"/>
    </source>
</evidence>
<evidence type="ECO:0000313" key="14">
    <source>
        <dbReference type="Proteomes" id="UP001652661"/>
    </source>
</evidence>
<comment type="function">
    <text evidence="11">Catalyzes the reduction of fatty acyl-CoA to fatty alcohols.</text>
</comment>
<dbReference type="InterPro" id="IPR026055">
    <property type="entry name" value="FAR"/>
</dbReference>
<dbReference type="GeneID" id="108084009"/>
<dbReference type="Pfam" id="PF03015">
    <property type="entry name" value="Sterile"/>
    <property type="match status" value="1"/>
</dbReference>
<feature type="transmembrane region" description="Helical" evidence="11">
    <location>
        <begin position="337"/>
        <end position="365"/>
    </location>
</feature>
<evidence type="ECO:0000256" key="3">
    <source>
        <dbReference type="ARBA" id="ARBA00022516"/>
    </source>
</evidence>
<dbReference type="PANTHER" id="PTHR11011:SF60">
    <property type="entry name" value="FATTY ACYL-COA REDUCTASE-RELATED"/>
    <property type="match status" value="1"/>
</dbReference>
<keyword evidence="6 11" id="KW-1133">Transmembrane helix</keyword>
<evidence type="ECO:0000256" key="9">
    <source>
        <dbReference type="ARBA" id="ARBA00023136"/>
    </source>
</evidence>
<dbReference type="InterPro" id="IPR013120">
    <property type="entry name" value="FAR_NAD-bd"/>
</dbReference>
<feature type="domain" description="Thioester reductase (TE)" evidence="13">
    <location>
        <begin position="16"/>
        <end position="285"/>
    </location>
</feature>
<dbReference type="InterPro" id="IPR033640">
    <property type="entry name" value="FAR_C"/>
</dbReference>
<dbReference type="AlphaFoldDB" id="A0A6P4J3P5"/>
<dbReference type="InterPro" id="IPR036291">
    <property type="entry name" value="NAD(P)-bd_dom_sf"/>
</dbReference>
<gene>
    <name evidence="15" type="primary">LOC108084009</name>
</gene>
<keyword evidence="3 11" id="KW-0444">Lipid biosynthesis</keyword>
<name>A0A6P4J3P5_DROKI</name>
<evidence type="ECO:0000256" key="8">
    <source>
        <dbReference type="ARBA" id="ARBA00023098"/>
    </source>
</evidence>
<proteinExistence type="inferred from homology"/>
<dbReference type="RefSeq" id="XP_017035510.1">
    <property type="nucleotide sequence ID" value="XM_017180021.3"/>
</dbReference>
<comment type="similarity">
    <text evidence="2 11">Belongs to the fatty acyl-CoA reductase family.</text>
</comment>